<evidence type="ECO:0000256" key="1">
    <source>
        <dbReference type="SAM" id="MobiDB-lite"/>
    </source>
</evidence>
<dbReference type="AlphaFoldDB" id="A0AAU9IMW4"/>
<feature type="region of interest" description="Disordered" evidence="1">
    <location>
        <begin position="341"/>
        <end position="403"/>
    </location>
</feature>
<evidence type="ECO:0000259" key="2">
    <source>
        <dbReference type="PROSITE" id="PS51840"/>
    </source>
</evidence>
<feature type="compositionally biased region" description="Polar residues" evidence="1">
    <location>
        <begin position="364"/>
        <end position="382"/>
    </location>
</feature>
<evidence type="ECO:0000313" key="4">
    <source>
        <dbReference type="Proteomes" id="UP001162131"/>
    </source>
</evidence>
<feature type="domain" description="C2 NT-type" evidence="2">
    <location>
        <begin position="4"/>
        <end position="140"/>
    </location>
</feature>
<dbReference type="EMBL" id="CAJZBQ010000013">
    <property type="protein sequence ID" value="CAG9315106.1"/>
    <property type="molecule type" value="Genomic_DNA"/>
</dbReference>
<sequence length="414" mass="46340">MAFLHKIGAEKVKYELNVSIHYVKAKLINKEKLKVIAKRGRGLEETQPMQYNAINSNVIFEYPLSFVITMHKKSEKYVRKIINFKLIELHGEKSVINGKAQFDFSELANNPGEKIERQEIQLKGCTDKSAVICVSMNLSHISRLRSQTDAVPILNNKAQESDLSLQKVQVNNAKQKFLTSQPRRATIHKGSEDEEDSFDILSQSTVITSSKEFDLLLDEASPPSGSNEAKKFISKDTNYIENSRYRSGSVPYSISQENSPQNNSQQNGKLTIDSKPVTEEKGLDFGEISPINIEEPKTRPKSNTIAHPNDYSESLTKGDLSSPKMKWLADFEIAQKKFVDPKDSHIDSEDSSSDEDPLDVSSDVYSTPPISFMAETQPNINSNERELEKREKQAGLSGPKRGATCAACKGCVLF</sequence>
<dbReference type="PROSITE" id="PS51840">
    <property type="entry name" value="C2_NT"/>
    <property type="match status" value="1"/>
</dbReference>
<organism evidence="3 4">
    <name type="scientific">Blepharisma stoltei</name>
    <dbReference type="NCBI Taxonomy" id="1481888"/>
    <lineage>
        <taxon>Eukaryota</taxon>
        <taxon>Sar</taxon>
        <taxon>Alveolata</taxon>
        <taxon>Ciliophora</taxon>
        <taxon>Postciliodesmatophora</taxon>
        <taxon>Heterotrichea</taxon>
        <taxon>Heterotrichida</taxon>
        <taxon>Blepharismidae</taxon>
        <taxon>Blepharisma</taxon>
    </lineage>
</organism>
<feature type="compositionally biased region" description="Acidic residues" evidence="1">
    <location>
        <begin position="349"/>
        <end position="358"/>
    </location>
</feature>
<gene>
    <name evidence="3" type="ORF">BSTOLATCC_MIC12880</name>
</gene>
<feature type="compositionally biased region" description="Polar residues" evidence="1">
    <location>
        <begin position="301"/>
        <end position="315"/>
    </location>
</feature>
<comment type="caution">
    <text evidence="3">The sequence shown here is derived from an EMBL/GenBank/DDBJ whole genome shotgun (WGS) entry which is preliminary data.</text>
</comment>
<reference evidence="3" key="1">
    <citation type="submission" date="2021-09" db="EMBL/GenBank/DDBJ databases">
        <authorList>
            <consortium name="AG Swart"/>
            <person name="Singh M."/>
            <person name="Singh A."/>
            <person name="Seah K."/>
            <person name="Emmerich C."/>
        </authorList>
    </citation>
    <scope>NUCLEOTIDE SEQUENCE</scope>
    <source>
        <strain evidence="3">ATCC30299</strain>
    </source>
</reference>
<feature type="compositionally biased region" description="Low complexity" evidence="1">
    <location>
        <begin position="253"/>
        <end position="267"/>
    </location>
</feature>
<evidence type="ECO:0000313" key="3">
    <source>
        <dbReference type="EMBL" id="CAG9315106.1"/>
    </source>
</evidence>
<feature type="compositionally biased region" description="Basic and acidic residues" evidence="1">
    <location>
        <begin position="383"/>
        <end position="393"/>
    </location>
</feature>
<keyword evidence="4" id="KW-1185">Reference proteome</keyword>
<protein>
    <recommendedName>
        <fullName evidence="2">C2 NT-type domain-containing protein</fullName>
    </recommendedName>
</protein>
<dbReference type="Pfam" id="PF10358">
    <property type="entry name" value="NT-C2"/>
    <property type="match status" value="1"/>
</dbReference>
<name>A0AAU9IMW4_9CILI</name>
<accession>A0AAU9IMW4</accession>
<proteinExistence type="predicted"/>
<dbReference type="InterPro" id="IPR019448">
    <property type="entry name" value="NT-C2"/>
</dbReference>
<dbReference type="Proteomes" id="UP001162131">
    <property type="component" value="Unassembled WGS sequence"/>
</dbReference>
<feature type="region of interest" description="Disordered" evidence="1">
    <location>
        <begin position="249"/>
        <end position="320"/>
    </location>
</feature>